<dbReference type="eggNOG" id="COG1051">
    <property type="taxonomic scope" value="Bacteria"/>
</dbReference>
<dbReference type="InterPro" id="IPR036390">
    <property type="entry name" value="WH_DNA-bd_sf"/>
</dbReference>
<keyword evidence="3" id="KW-1185">Reference proteome</keyword>
<dbReference type="AlphaFoldDB" id="F2JKP7"/>
<dbReference type="RefSeq" id="WP_013656598.1">
    <property type="nucleotide sequence ID" value="NC_015275.1"/>
</dbReference>
<reference evidence="2 3" key="1">
    <citation type="journal article" date="2011" name="J. Bacteriol.">
        <title>Complete genome sequence of the cellulose-degrading bacterium Cellulosilyticum lentocellum.</title>
        <authorList>
            <consortium name="US DOE Joint Genome Institute"/>
            <person name="Miller D.A."/>
            <person name="Suen G."/>
            <person name="Bruce D."/>
            <person name="Copeland A."/>
            <person name="Cheng J.F."/>
            <person name="Detter C."/>
            <person name="Goodwin L.A."/>
            <person name="Han C.S."/>
            <person name="Hauser L.J."/>
            <person name="Land M.L."/>
            <person name="Lapidus A."/>
            <person name="Lucas S."/>
            <person name="Meincke L."/>
            <person name="Pitluck S."/>
            <person name="Tapia R."/>
            <person name="Teshima H."/>
            <person name="Woyke T."/>
            <person name="Fox B.G."/>
            <person name="Angert E.R."/>
            <person name="Currie C.R."/>
        </authorList>
    </citation>
    <scope>NUCLEOTIDE SEQUENCE [LARGE SCALE GENOMIC DNA]</scope>
    <source>
        <strain evidence="3">ATCC 49066 / DSM 5427 / NCIMB 11756 / RHM5</strain>
    </source>
</reference>
<name>F2JKP7_CELLD</name>
<dbReference type="SUPFAM" id="SSF46785">
    <property type="entry name" value="Winged helix' DNA-binding domain"/>
    <property type="match status" value="1"/>
</dbReference>
<organism evidence="2 3">
    <name type="scientific">Cellulosilyticum lentocellum (strain ATCC 49066 / DSM 5427 / NCIMB 11756 / RHM5)</name>
    <name type="common">Clostridium lentocellum</name>
    <dbReference type="NCBI Taxonomy" id="642492"/>
    <lineage>
        <taxon>Bacteria</taxon>
        <taxon>Bacillati</taxon>
        <taxon>Bacillota</taxon>
        <taxon>Clostridia</taxon>
        <taxon>Lachnospirales</taxon>
        <taxon>Cellulosilyticaceae</taxon>
        <taxon>Cellulosilyticum</taxon>
    </lineage>
</organism>
<keyword evidence="2" id="KW-0378">Hydrolase</keyword>
<sequence length="307" mass="35884">MELLRDKNGLTEQEFLQSYDLAKYEKPSVTVDMLLLTVGDKENTDIRKLPEKELRVLLVKRGEHPFLGNWALPGGFVGMKEGLREAAYRKIKDETNVTDIYLEQLYTLGEDQEEVERDPRTRVISTSYMALVDESKLKPSAHRTTDEVSWFSVKKKPTFSGKQGYAFVETYELTLESDDGAIKIGYQIKEVYESKTPYPVKTTRYEKLDGYEDGLAFDHYKLIDKGLERLKNKIEYTPLAFTLLPEYFTLSELQKVYEVILDKKLLKANFRRKIAPMVKKTEIIQKRGHRPANYYQFNEEWQHDFMG</sequence>
<protein>
    <submittedName>
        <fullName evidence="2">NUDIX hydrolase</fullName>
    </submittedName>
</protein>
<dbReference type="InterPro" id="IPR054105">
    <property type="entry name" value="WHD_NrtR"/>
</dbReference>
<dbReference type="SUPFAM" id="SSF55811">
    <property type="entry name" value="Nudix"/>
    <property type="match status" value="1"/>
</dbReference>
<evidence type="ECO:0000313" key="3">
    <source>
        <dbReference type="Proteomes" id="UP000008467"/>
    </source>
</evidence>
<dbReference type="Proteomes" id="UP000008467">
    <property type="component" value="Chromosome"/>
</dbReference>
<dbReference type="InterPro" id="IPR036388">
    <property type="entry name" value="WH-like_DNA-bd_sf"/>
</dbReference>
<dbReference type="STRING" id="642492.Clole_1575"/>
<dbReference type="InterPro" id="IPR015797">
    <property type="entry name" value="NUDIX_hydrolase-like_dom_sf"/>
</dbReference>
<gene>
    <name evidence="2" type="ordered locus">Clole_1575</name>
</gene>
<dbReference type="Pfam" id="PF21906">
    <property type="entry name" value="WHD_NrtR"/>
    <property type="match status" value="1"/>
</dbReference>
<dbReference type="Gene3D" id="1.10.10.10">
    <property type="entry name" value="Winged helix-like DNA-binding domain superfamily/Winged helix DNA-binding domain"/>
    <property type="match status" value="1"/>
</dbReference>
<dbReference type="PANTHER" id="PTHR43736:SF4">
    <property type="entry name" value="SLR1690 PROTEIN"/>
    <property type="match status" value="1"/>
</dbReference>
<dbReference type="PANTHER" id="PTHR43736">
    <property type="entry name" value="ADP-RIBOSE PYROPHOSPHATASE"/>
    <property type="match status" value="1"/>
</dbReference>
<accession>F2JKP7</accession>
<feature type="domain" description="Nudix hydrolase" evidence="1">
    <location>
        <begin position="26"/>
        <end position="173"/>
    </location>
</feature>
<dbReference type="InterPro" id="IPR000086">
    <property type="entry name" value="NUDIX_hydrolase_dom"/>
</dbReference>
<dbReference type="PIRSF" id="PIRSF019423">
    <property type="entry name" value="NMN_biosyn"/>
    <property type="match status" value="1"/>
</dbReference>
<dbReference type="Gene3D" id="3.90.79.10">
    <property type="entry name" value="Nucleoside Triphosphate Pyrophosphohydrolase"/>
    <property type="match status" value="1"/>
</dbReference>
<proteinExistence type="predicted"/>
<dbReference type="CDD" id="cd18873">
    <property type="entry name" value="NUDIX_NadM_like"/>
    <property type="match status" value="1"/>
</dbReference>
<dbReference type="KEGG" id="cle:Clole_1575"/>
<dbReference type="PROSITE" id="PS51462">
    <property type="entry name" value="NUDIX"/>
    <property type="match status" value="1"/>
</dbReference>
<dbReference type="HOGENOM" id="CLU_037162_3_0_9"/>
<evidence type="ECO:0000313" key="2">
    <source>
        <dbReference type="EMBL" id="ADZ83300.1"/>
    </source>
</evidence>
<dbReference type="EMBL" id="CP002582">
    <property type="protein sequence ID" value="ADZ83300.1"/>
    <property type="molecule type" value="Genomic_DNA"/>
</dbReference>
<dbReference type="GO" id="GO:0016787">
    <property type="term" value="F:hydrolase activity"/>
    <property type="evidence" value="ECO:0007669"/>
    <property type="project" value="UniProtKB-KW"/>
</dbReference>
<dbReference type="InterPro" id="IPR011213">
    <property type="entry name" value="NMN_biosyn"/>
</dbReference>
<evidence type="ECO:0000259" key="1">
    <source>
        <dbReference type="PROSITE" id="PS51462"/>
    </source>
</evidence>
<dbReference type="Pfam" id="PF00293">
    <property type="entry name" value="NUDIX"/>
    <property type="match status" value="1"/>
</dbReference>